<proteinExistence type="inferred from homology"/>
<comment type="catalytic activity">
    <reaction evidence="3">
        <text>(2S,6S)-2,6-diaminopimelate = meso-2,6-diaminopimelate</text>
        <dbReference type="Rhea" id="RHEA:15393"/>
        <dbReference type="ChEBI" id="CHEBI:57609"/>
        <dbReference type="ChEBI" id="CHEBI:57791"/>
        <dbReference type="EC" id="5.1.1.7"/>
    </reaction>
</comment>
<feature type="site" description="Could be important to modulate the pK values of the two catalytic cysteine residues" evidence="3">
    <location>
        <position position="141"/>
    </location>
</feature>
<dbReference type="PANTHER" id="PTHR31689">
    <property type="entry name" value="DIAMINOPIMELATE EPIMERASE, CHLOROPLASTIC"/>
    <property type="match status" value="1"/>
</dbReference>
<feature type="binding site" evidence="3">
    <location>
        <position position="64"/>
    </location>
    <ligand>
        <name>substrate</name>
    </ligand>
</feature>
<dbReference type="HAMAP" id="MF_00197">
    <property type="entry name" value="DAP_epimerase"/>
    <property type="match status" value="1"/>
</dbReference>
<evidence type="ECO:0000313" key="5">
    <source>
        <dbReference type="EMBL" id="QNO45411.1"/>
    </source>
</evidence>
<keyword evidence="3" id="KW-0028">Amino-acid biosynthesis</keyword>
<dbReference type="EMBL" id="MT631112">
    <property type="protein sequence ID" value="QNO45411.1"/>
    <property type="molecule type" value="Genomic_DNA"/>
</dbReference>
<evidence type="ECO:0000256" key="1">
    <source>
        <dbReference type="ARBA" id="ARBA00010219"/>
    </source>
</evidence>
<dbReference type="NCBIfam" id="TIGR00652">
    <property type="entry name" value="DapF"/>
    <property type="match status" value="1"/>
</dbReference>
<feature type="binding site" evidence="3">
    <location>
        <begin position="74"/>
        <end position="75"/>
    </location>
    <ligand>
        <name>substrate</name>
    </ligand>
</feature>
<feature type="binding site" evidence="3">
    <location>
        <begin position="200"/>
        <end position="201"/>
    </location>
    <ligand>
        <name>substrate</name>
    </ligand>
</feature>
<dbReference type="GO" id="GO:0005829">
    <property type="term" value="C:cytosol"/>
    <property type="evidence" value="ECO:0007669"/>
    <property type="project" value="TreeGrafter"/>
</dbReference>
<dbReference type="AlphaFoldDB" id="A0A7G9YBM7"/>
<comment type="subcellular location">
    <subcellularLocation>
        <location evidence="3">Cytoplasm</location>
    </subcellularLocation>
</comment>
<dbReference type="UniPathway" id="UPA00034">
    <property type="reaction ID" value="UER00025"/>
</dbReference>
<dbReference type="Gene3D" id="3.10.310.10">
    <property type="entry name" value="Diaminopimelate Epimerase, Chain A, domain 1"/>
    <property type="match status" value="2"/>
</dbReference>
<feature type="active site" description="Proton acceptor" evidence="3">
    <location>
        <position position="199"/>
    </location>
</feature>
<feature type="active site" description="Proton donor" evidence="3">
    <location>
        <position position="73"/>
    </location>
</feature>
<feature type="binding site" evidence="3">
    <location>
        <position position="12"/>
    </location>
    <ligand>
        <name>substrate</name>
    </ligand>
</feature>
<organism evidence="5">
    <name type="scientific">Candidatus Methanogaster sp. ANME-2c ERB4</name>
    <dbReference type="NCBI Taxonomy" id="2759911"/>
    <lineage>
        <taxon>Archaea</taxon>
        <taxon>Methanobacteriati</taxon>
        <taxon>Methanobacteriota</taxon>
        <taxon>Stenosarchaea group</taxon>
        <taxon>Methanomicrobia</taxon>
        <taxon>Methanosarcinales</taxon>
        <taxon>ANME-2 cluster</taxon>
        <taxon>Candidatus Methanogasteraceae</taxon>
        <taxon>Candidatus Methanogaster</taxon>
    </lineage>
</organism>
<dbReference type="SUPFAM" id="SSF54506">
    <property type="entry name" value="Diaminopimelate epimerase-like"/>
    <property type="match status" value="2"/>
</dbReference>
<protein>
    <recommendedName>
        <fullName evidence="3 4">Diaminopimelate epimerase</fullName>
        <shortName evidence="3">DAP epimerase</shortName>
        <ecNumber evidence="3 4">5.1.1.7</ecNumber>
    </recommendedName>
    <alternativeName>
        <fullName evidence="3">PLP-independent amino acid racemase</fullName>
    </alternativeName>
</protein>
<reference evidence="5" key="1">
    <citation type="submission" date="2020-06" db="EMBL/GenBank/DDBJ databases">
        <title>Unique genomic features of the anaerobic methanotrophic archaea.</title>
        <authorList>
            <person name="Chadwick G.L."/>
            <person name="Skennerton C.T."/>
            <person name="Laso-Perez R."/>
            <person name="Leu A.O."/>
            <person name="Speth D.R."/>
            <person name="Yu H."/>
            <person name="Morgan-Lang C."/>
            <person name="Hatzenpichler R."/>
            <person name="Goudeau D."/>
            <person name="Malmstrom R."/>
            <person name="Brazelton W.J."/>
            <person name="Woyke T."/>
            <person name="Hallam S.J."/>
            <person name="Tyson G.W."/>
            <person name="Wegener G."/>
            <person name="Boetius A."/>
            <person name="Orphan V."/>
        </authorList>
    </citation>
    <scope>NUCLEOTIDE SEQUENCE</scope>
</reference>
<dbReference type="PANTHER" id="PTHR31689:SF0">
    <property type="entry name" value="DIAMINOPIMELATE EPIMERASE"/>
    <property type="match status" value="1"/>
</dbReference>
<comment type="subunit">
    <text evidence="3">Homodimer.</text>
</comment>
<dbReference type="InterPro" id="IPR001653">
    <property type="entry name" value="DAP_epimerase_DapF"/>
</dbReference>
<dbReference type="Pfam" id="PF01678">
    <property type="entry name" value="DAP_epimerase"/>
    <property type="match status" value="2"/>
</dbReference>
<name>A0A7G9YBM7_9EURY</name>
<dbReference type="GO" id="GO:0008837">
    <property type="term" value="F:diaminopimelate epimerase activity"/>
    <property type="evidence" value="ECO:0007669"/>
    <property type="project" value="UniProtKB-UniRule"/>
</dbReference>
<dbReference type="GO" id="GO:0009089">
    <property type="term" value="P:lysine biosynthetic process via diaminopimelate"/>
    <property type="evidence" value="ECO:0007669"/>
    <property type="project" value="UniProtKB-UniRule"/>
</dbReference>
<keyword evidence="2 3" id="KW-0413">Isomerase</keyword>
<dbReference type="EC" id="5.1.1.7" evidence="3 4"/>
<feature type="binding site" evidence="3">
    <location>
        <position position="171"/>
    </location>
    <ligand>
        <name>substrate</name>
    </ligand>
</feature>
<sequence>MIRFAKLHGNGNDFILIDEYAGEVVPDKPGFAATYCDRRFGIGSDGVLFLTNSDCADIRMRLFQPDRSEAEMCGNGIRCLVRYAIDEGYIAGACAIETLAGIMEVDLDSEWIKVNMGTPAFGGIEHLKGYEVYSTNTGVPHAIIFVDDLEIAIDEIAPAIRYAPVFPKGANVNFVRVENDHEITIRTYERGVEGETLSCGTGAVASAYISHRIGKTGDRVVVHTAGGSLRISLAADGEAFMEGTAVRVFDGTVEI</sequence>
<comment type="similarity">
    <text evidence="1 3">Belongs to the diaminopimelate epimerase family.</text>
</comment>
<feature type="binding site" evidence="3">
    <location>
        <begin position="189"/>
        <end position="190"/>
    </location>
    <ligand>
        <name>substrate</name>
    </ligand>
</feature>
<evidence type="ECO:0000256" key="2">
    <source>
        <dbReference type="ARBA" id="ARBA00023235"/>
    </source>
</evidence>
<feature type="site" description="Could be important to modulate the pK values of the two catalytic cysteine residues" evidence="3">
    <location>
        <position position="189"/>
    </location>
</feature>
<comment type="caution">
    <text evidence="3">Lacks conserved residue(s) required for the propagation of feature annotation.</text>
</comment>
<comment type="function">
    <text evidence="3">Catalyzes the stereoinversion of LL-2,6-diaminopimelate (L,L-DAP) to meso-diaminopimelate (meso-DAP), a precursor of L-lysine.</text>
</comment>
<evidence type="ECO:0000256" key="4">
    <source>
        <dbReference type="NCBIfam" id="TIGR00652"/>
    </source>
</evidence>
<accession>A0A7G9YBM7</accession>
<comment type="pathway">
    <text evidence="3">Amino-acid biosynthesis; L-lysine biosynthesis via DAP pathway; DL-2,6-diaminopimelate from LL-2,6-diaminopimelate: step 1/1.</text>
</comment>
<keyword evidence="3" id="KW-0963">Cytoplasm</keyword>
<keyword evidence="3" id="KW-0457">Lysine biosynthesis</keyword>
<gene>
    <name evidence="3 5" type="primary">dapF</name>
    <name evidence="5" type="ORF">NGOPAPKK_00001</name>
</gene>
<evidence type="ECO:0000256" key="3">
    <source>
        <dbReference type="HAMAP-Rule" id="MF_00197"/>
    </source>
</evidence>